<evidence type="ECO:0000313" key="2">
    <source>
        <dbReference type="EMBL" id="PCJ26101.1"/>
    </source>
</evidence>
<accession>A0A2A5B443</accession>
<proteinExistence type="predicted"/>
<reference evidence="3" key="1">
    <citation type="submission" date="2017-08" db="EMBL/GenBank/DDBJ databases">
        <title>A dynamic microbial community with high functional redundancy inhabits the cold, oxic subseafloor aquifer.</title>
        <authorList>
            <person name="Tully B.J."/>
            <person name="Wheat C.G."/>
            <person name="Glazer B.T."/>
            <person name="Huber J.A."/>
        </authorList>
    </citation>
    <scope>NUCLEOTIDE SEQUENCE [LARGE SCALE GENOMIC DNA]</scope>
</reference>
<evidence type="ECO:0000256" key="1">
    <source>
        <dbReference type="SAM" id="SignalP"/>
    </source>
</evidence>
<dbReference type="EMBL" id="NVVJ01000013">
    <property type="protein sequence ID" value="PCJ26101.1"/>
    <property type="molecule type" value="Genomic_DNA"/>
</dbReference>
<keyword evidence="1" id="KW-0732">Signal</keyword>
<organism evidence="2 3">
    <name type="scientific">SAR86 cluster bacterium</name>
    <dbReference type="NCBI Taxonomy" id="2030880"/>
    <lineage>
        <taxon>Bacteria</taxon>
        <taxon>Pseudomonadati</taxon>
        <taxon>Pseudomonadota</taxon>
        <taxon>Gammaproteobacteria</taxon>
        <taxon>SAR86 cluster</taxon>
    </lineage>
</organism>
<name>A0A2A5B443_9GAMM</name>
<gene>
    <name evidence="2" type="ORF">COA96_06285</name>
</gene>
<feature type="chain" id="PRO_5012065506" evidence="1">
    <location>
        <begin position="24"/>
        <end position="124"/>
    </location>
</feature>
<dbReference type="Proteomes" id="UP000218327">
    <property type="component" value="Unassembled WGS sequence"/>
</dbReference>
<comment type="caution">
    <text evidence="2">The sequence shown here is derived from an EMBL/GenBank/DDBJ whole genome shotgun (WGS) entry which is preliminary data.</text>
</comment>
<dbReference type="PANTHER" id="PTHR45588">
    <property type="entry name" value="TPR DOMAIN-CONTAINING PROTEIN"/>
    <property type="match status" value="1"/>
</dbReference>
<feature type="non-terminal residue" evidence="2">
    <location>
        <position position="124"/>
    </location>
</feature>
<sequence length="124" mass="13751">MKRFLSVFAPVLITSVFSISALAQEIEYPDSFNEPMGLFDSAMGDFHFPISSSNEQAQAYFDQGFQLMYAFAKNDAARSFQAAHFADPECGICFWGEAWAWGSYLNGAMSTAEAPRAYLAMQQA</sequence>
<evidence type="ECO:0000313" key="3">
    <source>
        <dbReference type="Proteomes" id="UP000218327"/>
    </source>
</evidence>
<dbReference type="AlphaFoldDB" id="A0A2A5B443"/>
<feature type="signal peptide" evidence="1">
    <location>
        <begin position="1"/>
        <end position="23"/>
    </location>
</feature>
<dbReference type="PANTHER" id="PTHR45588:SF1">
    <property type="entry name" value="WW DOMAIN-CONTAINING PROTEIN"/>
    <property type="match status" value="1"/>
</dbReference>
<protein>
    <submittedName>
        <fullName evidence="2">Uncharacterized protein</fullName>
    </submittedName>
</protein>